<feature type="domain" description="D-apionate lactonase N-terminal" evidence="1">
    <location>
        <begin position="12"/>
        <end position="234"/>
    </location>
</feature>
<organism evidence="4 5">
    <name type="scientific">Paenibacillus thalictri</name>
    <dbReference type="NCBI Taxonomy" id="2527873"/>
    <lineage>
        <taxon>Bacteria</taxon>
        <taxon>Bacillati</taxon>
        <taxon>Bacillota</taxon>
        <taxon>Bacilli</taxon>
        <taxon>Bacillales</taxon>
        <taxon>Paenibacillaceae</taxon>
        <taxon>Paenibacillus</taxon>
    </lineage>
</organism>
<proteinExistence type="predicted"/>
<accession>A0A4Q9DGH9</accession>
<evidence type="ECO:0000313" key="5">
    <source>
        <dbReference type="Proteomes" id="UP000293142"/>
    </source>
</evidence>
<keyword evidence="5" id="KW-1185">Reference proteome</keyword>
<dbReference type="InterPro" id="IPR058789">
    <property type="entry name" value="ApnL_C"/>
</dbReference>
<reference evidence="4 5" key="1">
    <citation type="submission" date="2019-02" db="EMBL/GenBank/DDBJ databases">
        <title>Paenibacillus sp. nov., isolated from surface-sterilized tissue of Thalictrum simplex L.</title>
        <authorList>
            <person name="Tuo L."/>
        </authorList>
    </citation>
    <scope>NUCLEOTIDE SEQUENCE [LARGE SCALE GENOMIC DNA]</scope>
    <source>
        <strain evidence="4 5">N2SHLJ1</strain>
    </source>
</reference>
<dbReference type="InterPro" id="IPR058788">
    <property type="entry name" value="ApnL_N"/>
</dbReference>
<evidence type="ECO:0000259" key="3">
    <source>
        <dbReference type="Pfam" id="PF25839"/>
    </source>
</evidence>
<dbReference type="Proteomes" id="UP000293142">
    <property type="component" value="Unassembled WGS sequence"/>
</dbReference>
<dbReference type="AlphaFoldDB" id="A0A4Q9DGH9"/>
<evidence type="ECO:0000259" key="2">
    <source>
        <dbReference type="Pfam" id="PF25838"/>
    </source>
</evidence>
<protein>
    <submittedName>
        <fullName evidence="4">Uncharacterized protein</fullName>
    </submittedName>
</protein>
<evidence type="ECO:0000313" key="4">
    <source>
        <dbReference type="EMBL" id="TBL70308.1"/>
    </source>
</evidence>
<gene>
    <name evidence="4" type="ORF">EYB31_33885</name>
</gene>
<comment type="caution">
    <text evidence="4">The sequence shown here is derived from an EMBL/GenBank/DDBJ whole genome shotgun (WGS) entry which is preliminary data.</text>
</comment>
<sequence>MQPIPASLHRIRYGSDEPLAEQKLLRAGQLTALFEEGGLKNIRFGQSELVLGLYSAVRDHNWGTIAPQFTEMSFTEQPDVFEVAFTAVHQNADVHFEWKGYIRGEASGRLEFTMDGIVRRQFAKNRIGFCILHPMALAGTPLQVKTPEGVISGKFPEAISPHQPFFQMEGMQYTTQGEVSVELDFEGDVFEMEDQRNWTDASYKTYCTPLSQPYPVEVQPGDQIRQKITLQATAHHSPDAAESSSSIPSASIVVQAGQLHPVPSIGTLLPKHALTTEEIECIRKLQLGHVRVELNLTSGLEWKHRLREALSTADGLKIELEIDVVSSEHGEGLSEFVHALDLDSVNASGITTITRLFVYNNRTHTSSERLLNSLRNLLSDVGLSLAVGGGSRAYFAQFNRASLPLDSMEWATYSINPQVHAFDQTSLVETLTAQAATVDSANRMTGNMPLSIGPVTLKKRYNPDATSISEMENEDDSSDPRQTSLFCAGWTLGSLRNLLQSASVKAVTYYETLGDKGFAEHAEHVYPVYHIMADIGELKGGYVCPLHVSHPLKVEALAICNNGRSRLWIANMTNECQVVSVELAGSTKNKVRKLDENTFIEAVYDAKSYRSAVHDIMEGTTDQLVLQPYGVIRIDSEIT</sequence>
<dbReference type="OrthoDB" id="931854at2"/>
<dbReference type="Pfam" id="PF25838">
    <property type="entry name" value="Apionate_lact_M"/>
    <property type="match status" value="1"/>
</dbReference>
<name>A0A4Q9DGH9_9BACL</name>
<dbReference type="Pfam" id="PF25839">
    <property type="entry name" value="Apionate_lact_C"/>
    <property type="match status" value="1"/>
</dbReference>
<dbReference type="Pfam" id="PF25837">
    <property type="entry name" value="Apionate_lact_N"/>
    <property type="match status" value="1"/>
</dbReference>
<feature type="domain" description="D-apionate lactonase C-terminal" evidence="3">
    <location>
        <begin position="551"/>
        <end position="634"/>
    </location>
</feature>
<dbReference type="RefSeq" id="WP_131018028.1">
    <property type="nucleotide sequence ID" value="NZ_SIRE01000033.1"/>
</dbReference>
<evidence type="ECO:0000259" key="1">
    <source>
        <dbReference type="Pfam" id="PF25837"/>
    </source>
</evidence>
<dbReference type="EMBL" id="SIRE01000033">
    <property type="protein sequence ID" value="TBL70308.1"/>
    <property type="molecule type" value="Genomic_DNA"/>
</dbReference>
<dbReference type="InterPro" id="IPR058787">
    <property type="entry name" value="ApnL_M"/>
</dbReference>
<feature type="domain" description="D-apionate lactonase TIM barrel" evidence="2">
    <location>
        <begin position="272"/>
        <end position="540"/>
    </location>
</feature>